<dbReference type="InterPro" id="IPR000727">
    <property type="entry name" value="T_SNARE_dom"/>
</dbReference>
<keyword evidence="17" id="KW-1185">Reference proteome</keyword>
<dbReference type="Gene3D" id="3.30.450.20">
    <property type="entry name" value="PAS domain"/>
    <property type="match status" value="1"/>
</dbReference>
<evidence type="ECO:0000313" key="16">
    <source>
        <dbReference type="EMBL" id="QQD23487.1"/>
    </source>
</evidence>
<keyword evidence="7 12" id="KW-1133">Transmembrane helix</keyword>
<sequence length="517" mass="56378">MRRNLPVTQTERTFPAEQKLISSTDLKGIIRHCNDDFEAVSGYSRAELIGQPHNIVRHPDMPPAAYKNMWEHLKAGRPWMGIVKNRCKNGDYYWVHAYVTPVAENGVVVGYESVRVKPHASDVARATRLYNRLNRGGSLKSWRDLRSLIPLLFGLPVLGGLAFLLNDQVWPAFILASLSGLGYAAYALREQNRILKSLLKMMPNAFYDPLAAKVFSSDTLLLGQIKTAVISQQRHLDTVLTRIEDAANIVYKGADQGLVQVENTRSALVGQQTETEQVATAVQEMSATINEVADSVQNTANQAGHTRELAESGRDVIHATRESIDHLAQTVNDIRAAVNELAGQTKAIAGSAQIIEQIAEQTNLLALNAAIEAARAGEHGRGFAVVADEVRNLAGRTRQSTADIHNIVDALMQRSEASVQVAGAGAKAAEAGLERMQQAEQTLHDIAASVGSIAEMALQMATAVEEQAQVSEQISDQVTRISGLSDDSMSSGQQSATEVRNIRQVAEDLHDLVVRFR</sequence>
<keyword evidence="4" id="KW-0145">Chemotaxis</keyword>
<organism evidence="16 17">
    <name type="scientific">Venatoribacter cucullus</name>
    <dbReference type="NCBI Taxonomy" id="2661630"/>
    <lineage>
        <taxon>Bacteria</taxon>
        <taxon>Pseudomonadati</taxon>
        <taxon>Pseudomonadota</taxon>
        <taxon>Gammaproteobacteria</taxon>
        <taxon>Oceanospirillales</taxon>
        <taxon>Oceanospirillaceae</taxon>
        <taxon>Venatoribacter</taxon>
    </lineage>
</organism>
<name>A0A9X7YNY0_9GAMM</name>
<dbReference type="PANTHER" id="PTHR32089:SF74">
    <property type="entry name" value="METHYL-ACCEPTING CHEMOTAXIS PROTEIN AER"/>
    <property type="match status" value="1"/>
</dbReference>
<dbReference type="PROSITE" id="PS50112">
    <property type="entry name" value="PAS"/>
    <property type="match status" value="1"/>
</dbReference>
<comment type="similarity">
    <text evidence="10">Belongs to the methyl-accepting chemotaxis (MCP) protein family.</text>
</comment>
<dbReference type="InterPro" id="IPR000014">
    <property type="entry name" value="PAS"/>
</dbReference>
<dbReference type="AlphaFoldDB" id="A0A9X7YNY0"/>
<keyword evidence="6 12" id="KW-0812">Transmembrane</keyword>
<evidence type="ECO:0000256" key="9">
    <source>
        <dbReference type="ARBA" id="ARBA00023224"/>
    </source>
</evidence>
<dbReference type="FunFam" id="1.10.287.950:FF:000001">
    <property type="entry name" value="Methyl-accepting chemotaxis sensory transducer"/>
    <property type="match status" value="1"/>
</dbReference>
<dbReference type="RefSeq" id="WP_228346011.1">
    <property type="nucleotide sequence ID" value="NZ_CP046056.1"/>
</dbReference>
<evidence type="ECO:0000313" key="17">
    <source>
        <dbReference type="Proteomes" id="UP000596074"/>
    </source>
</evidence>
<evidence type="ECO:0000259" key="13">
    <source>
        <dbReference type="PROSITE" id="PS50111"/>
    </source>
</evidence>
<dbReference type="PROSITE" id="PS50111">
    <property type="entry name" value="CHEMOTAXIS_TRANSDUC_2"/>
    <property type="match status" value="1"/>
</dbReference>
<evidence type="ECO:0000256" key="10">
    <source>
        <dbReference type="ARBA" id="ARBA00029447"/>
    </source>
</evidence>
<dbReference type="Proteomes" id="UP000596074">
    <property type="component" value="Chromosome"/>
</dbReference>
<dbReference type="KEGG" id="vcw:GJQ55_02850"/>
<dbReference type="CDD" id="cd11386">
    <property type="entry name" value="MCP_signal"/>
    <property type="match status" value="1"/>
</dbReference>
<keyword evidence="9 11" id="KW-0807">Transducer</keyword>
<dbReference type="Gene3D" id="1.10.287.950">
    <property type="entry name" value="Methyl-accepting chemotaxis protein"/>
    <property type="match status" value="1"/>
</dbReference>
<dbReference type="Pfam" id="PF00015">
    <property type="entry name" value="MCPsignal"/>
    <property type="match status" value="1"/>
</dbReference>
<dbReference type="Pfam" id="PF08447">
    <property type="entry name" value="PAS_3"/>
    <property type="match status" value="1"/>
</dbReference>
<evidence type="ECO:0000256" key="3">
    <source>
        <dbReference type="ARBA" id="ARBA00022481"/>
    </source>
</evidence>
<evidence type="ECO:0000256" key="4">
    <source>
        <dbReference type="ARBA" id="ARBA00022500"/>
    </source>
</evidence>
<comment type="subcellular location">
    <subcellularLocation>
        <location evidence="1">Cell inner membrane</location>
        <topology evidence="1">Multi-pass membrane protein</topology>
    </subcellularLocation>
</comment>
<feature type="transmembrane region" description="Helical" evidence="12">
    <location>
        <begin position="145"/>
        <end position="164"/>
    </location>
</feature>
<gene>
    <name evidence="16" type="ORF">GJQ55_02850</name>
</gene>
<evidence type="ECO:0000256" key="8">
    <source>
        <dbReference type="ARBA" id="ARBA00023136"/>
    </source>
</evidence>
<dbReference type="NCBIfam" id="TIGR00229">
    <property type="entry name" value="sensory_box"/>
    <property type="match status" value="1"/>
</dbReference>
<evidence type="ECO:0000256" key="12">
    <source>
        <dbReference type="SAM" id="Phobius"/>
    </source>
</evidence>
<dbReference type="PROSITE" id="PS50192">
    <property type="entry name" value="T_SNARE"/>
    <property type="match status" value="1"/>
</dbReference>
<feature type="domain" description="Methyl-accepting transducer" evidence="13">
    <location>
        <begin position="246"/>
        <end position="482"/>
    </location>
</feature>
<dbReference type="GO" id="GO:0005886">
    <property type="term" value="C:plasma membrane"/>
    <property type="evidence" value="ECO:0007669"/>
    <property type="project" value="UniProtKB-SubCell"/>
</dbReference>
<feature type="transmembrane region" description="Helical" evidence="12">
    <location>
        <begin position="170"/>
        <end position="188"/>
    </location>
</feature>
<protein>
    <submittedName>
        <fullName evidence="16">PAS domain-containing protein</fullName>
    </submittedName>
</protein>
<dbReference type="GO" id="GO:0007165">
    <property type="term" value="P:signal transduction"/>
    <property type="evidence" value="ECO:0007669"/>
    <property type="project" value="UniProtKB-KW"/>
</dbReference>
<feature type="domain" description="PAS" evidence="14">
    <location>
        <begin position="25"/>
        <end position="60"/>
    </location>
</feature>
<feature type="domain" description="T-SNARE coiled-coil homology" evidence="15">
    <location>
        <begin position="433"/>
        <end position="495"/>
    </location>
</feature>
<keyword evidence="8 12" id="KW-0472">Membrane</keyword>
<dbReference type="InterPro" id="IPR004089">
    <property type="entry name" value="MCPsignal_dom"/>
</dbReference>
<evidence type="ECO:0000256" key="2">
    <source>
        <dbReference type="ARBA" id="ARBA00022475"/>
    </source>
</evidence>
<dbReference type="PRINTS" id="PR00260">
    <property type="entry name" value="CHEMTRNSDUCR"/>
</dbReference>
<keyword evidence="2" id="KW-1003">Cell membrane</keyword>
<evidence type="ECO:0000256" key="7">
    <source>
        <dbReference type="ARBA" id="ARBA00022989"/>
    </source>
</evidence>
<evidence type="ECO:0000259" key="15">
    <source>
        <dbReference type="PROSITE" id="PS50192"/>
    </source>
</evidence>
<dbReference type="InterPro" id="IPR004090">
    <property type="entry name" value="Chemotax_Me-accpt_rcpt"/>
</dbReference>
<evidence type="ECO:0000259" key="14">
    <source>
        <dbReference type="PROSITE" id="PS50112"/>
    </source>
</evidence>
<dbReference type="SUPFAM" id="SSF58104">
    <property type="entry name" value="Methyl-accepting chemotaxis protein (MCP) signaling domain"/>
    <property type="match status" value="1"/>
</dbReference>
<dbReference type="SUPFAM" id="SSF55785">
    <property type="entry name" value="PYP-like sensor domain (PAS domain)"/>
    <property type="match status" value="1"/>
</dbReference>
<accession>A0A9X7YNY0</accession>
<reference evidence="16 17" key="1">
    <citation type="submission" date="2019-11" db="EMBL/GenBank/DDBJ databases">
        <title>Venatorbacter sp. nov. a predator of Campylobacter and other Gram-negative bacteria.</title>
        <authorList>
            <person name="Saeedi A."/>
            <person name="Cummings N.J."/>
            <person name="Connerton I.F."/>
            <person name="Connerton P.L."/>
        </authorList>
    </citation>
    <scope>NUCLEOTIDE SEQUENCE [LARGE SCALE GENOMIC DNA]</scope>
    <source>
        <strain evidence="16">XL5</strain>
    </source>
</reference>
<evidence type="ECO:0000256" key="6">
    <source>
        <dbReference type="ARBA" id="ARBA00022692"/>
    </source>
</evidence>
<evidence type="ECO:0000256" key="11">
    <source>
        <dbReference type="PROSITE-ProRule" id="PRU00284"/>
    </source>
</evidence>
<dbReference type="GO" id="GO:0004888">
    <property type="term" value="F:transmembrane signaling receptor activity"/>
    <property type="evidence" value="ECO:0007669"/>
    <property type="project" value="InterPro"/>
</dbReference>
<dbReference type="FunFam" id="3.30.450.20:FF:000046">
    <property type="entry name" value="Aerotaxis sensor receptor"/>
    <property type="match status" value="1"/>
</dbReference>
<dbReference type="InterPro" id="IPR035965">
    <property type="entry name" value="PAS-like_dom_sf"/>
</dbReference>
<keyword evidence="3" id="KW-0488">Methylation</keyword>
<dbReference type="PANTHER" id="PTHR32089">
    <property type="entry name" value="METHYL-ACCEPTING CHEMOTAXIS PROTEIN MCPB"/>
    <property type="match status" value="1"/>
</dbReference>
<dbReference type="GO" id="GO:0052131">
    <property type="term" value="P:positive aerotaxis"/>
    <property type="evidence" value="ECO:0007669"/>
    <property type="project" value="UniProtKB-ARBA"/>
</dbReference>
<dbReference type="SMART" id="SM00283">
    <property type="entry name" value="MA"/>
    <property type="match status" value="1"/>
</dbReference>
<dbReference type="EMBL" id="CP046056">
    <property type="protein sequence ID" value="QQD23487.1"/>
    <property type="molecule type" value="Genomic_DNA"/>
</dbReference>
<dbReference type="InterPro" id="IPR013655">
    <property type="entry name" value="PAS_fold_3"/>
</dbReference>
<keyword evidence="5" id="KW-0997">Cell inner membrane</keyword>
<evidence type="ECO:0000256" key="1">
    <source>
        <dbReference type="ARBA" id="ARBA00004429"/>
    </source>
</evidence>
<proteinExistence type="inferred from homology"/>
<evidence type="ECO:0000256" key="5">
    <source>
        <dbReference type="ARBA" id="ARBA00022519"/>
    </source>
</evidence>
<dbReference type="CDD" id="cd00130">
    <property type="entry name" value="PAS"/>
    <property type="match status" value="1"/>
</dbReference>